<dbReference type="EC" id="3.1.26.4" evidence="6 14"/>
<dbReference type="SUPFAM" id="SSF53098">
    <property type="entry name" value="Ribonuclease H-like"/>
    <property type="match status" value="1"/>
</dbReference>
<comment type="caution">
    <text evidence="18">The sequence shown here is derived from an EMBL/GenBank/DDBJ whole genome shotgun (WGS) entry which is preliminary data.</text>
</comment>
<feature type="binding site" evidence="14 15">
    <location>
        <position position="116"/>
    </location>
    <ligand>
        <name>a divalent metal cation</name>
        <dbReference type="ChEBI" id="CHEBI:60240"/>
    </ligand>
</feature>
<dbReference type="NCBIfam" id="NF000595">
    <property type="entry name" value="PRK00015.1-3"/>
    <property type="match status" value="1"/>
</dbReference>
<accession>A0A3R9Z8D5</accession>
<evidence type="ECO:0000256" key="10">
    <source>
        <dbReference type="ARBA" id="ARBA00022723"/>
    </source>
</evidence>
<feature type="binding site" evidence="14 15">
    <location>
        <position position="25"/>
    </location>
    <ligand>
        <name>a divalent metal cation</name>
        <dbReference type="ChEBI" id="CHEBI:60240"/>
    </ligand>
</feature>
<evidence type="ECO:0000256" key="14">
    <source>
        <dbReference type="HAMAP-Rule" id="MF_00052"/>
    </source>
</evidence>
<dbReference type="GO" id="GO:0030145">
    <property type="term" value="F:manganese ion binding"/>
    <property type="evidence" value="ECO:0007669"/>
    <property type="project" value="UniProtKB-UniRule"/>
</dbReference>
<evidence type="ECO:0000256" key="12">
    <source>
        <dbReference type="ARBA" id="ARBA00022801"/>
    </source>
</evidence>
<sequence>MLNKVNLKPDFSYEKRIGGVILGIDEVGRGCVAGLVVAAGVILDDNIDISQINDSKKIIPIKREILCNYLKNNCKYIIKSSSVEEIEKINILQASLLAMRRIINEMKNKFDHIIVDGNISPDTSINNLTTIIGGDSKSLSIAAASIIAKVTRDKIMKDLDKENPGYFWDKNKGYGTQQHIEAIKKIGITRHHRKSFLSKIITCK</sequence>
<keyword evidence="11 14" id="KW-0255">Endonuclease</keyword>
<gene>
    <name evidence="14" type="primary">rnhB</name>
    <name evidence="18" type="ORF">EIC27_03260</name>
</gene>
<evidence type="ECO:0000256" key="6">
    <source>
        <dbReference type="ARBA" id="ARBA00012180"/>
    </source>
</evidence>
<dbReference type="InterPro" id="IPR036397">
    <property type="entry name" value="RNaseH_sf"/>
</dbReference>
<dbReference type="CDD" id="cd07182">
    <property type="entry name" value="RNase_HII_bacteria_HII_like"/>
    <property type="match status" value="1"/>
</dbReference>
<dbReference type="GO" id="GO:0004523">
    <property type="term" value="F:RNA-DNA hybrid ribonuclease activity"/>
    <property type="evidence" value="ECO:0007669"/>
    <property type="project" value="UniProtKB-UniRule"/>
</dbReference>
<evidence type="ECO:0000256" key="7">
    <source>
        <dbReference type="ARBA" id="ARBA00019179"/>
    </source>
</evidence>
<evidence type="ECO:0000256" key="1">
    <source>
        <dbReference type="ARBA" id="ARBA00000077"/>
    </source>
</evidence>
<comment type="function">
    <text evidence="3 14 16">Endonuclease that specifically degrades the RNA of RNA-DNA hybrids.</text>
</comment>
<dbReference type="InterPro" id="IPR024567">
    <property type="entry name" value="RNase_HII/HIII_dom"/>
</dbReference>
<name>A0A3R9Z8D5_9RICK</name>
<dbReference type="HAMAP" id="MF_00052_B">
    <property type="entry name" value="RNase_HII_B"/>
    <property type="match status" value="1"/>
</dbReference>
<dbReference type="OrthoDB" id="9803420at2"/>
<evidence type="ECO:0000256" key="2">
    <source>
        <dbReference type="ARBA" id="ARBA00001946"/>
    </source>
</evidence>
<keyword evidence="19" id="KW-1185">Reference proteome</keyword>
<dbReference type="InterPro" id="IPR012337">
    <property type="entry name" value="RNaseH-like_sf"/>
</dbReference>
<dbReference type="GO" id="GO:0032299">
    <property type="term" value="C:ribonuclease H2 complex"/>
    <property type="evidence" value="ECO:0007669"/>
    <property type="project" value="TreeGrafter"/>
</dbReference>
<dbReference type="Gene3D" id="3.30.420.10">
    <property type="entry name" value="Ribonuclease H-like superfamily/Ribonuclease H"/>
    <property type="match status" value="1"/>
</dbReference>
<dbReference type="Pfam" id="PF01351">
    <property type="entry name" value="RNase_HII"/>
    <property type="match status" value="1"/>
</dbReference>
<comment type="catalytic activity">
    <reaction evidence="1 14 15 16">
        <text>Endonucleolytic cleavage to 5'-phosphomonoester.</text>
        <dbReference type="EC" id="3.1.26.4"/>
    </reaction>
</comment>
<keyword evidence="13 14" id="KW-0464">Manganese</keyword>
<keyword evidence="8 14" id="KW-0963">Cytoplasm</keyword>
<evidence type="ECO:0000256" key="9">
    <source>
        <dbReference type="ARBA" id="ARBA00022722"/>
    </source>
</evidence>
<comment type="cofactor">
    <cofactor evidence="14 15">
        <name>Mn(2+)</name>
        <dbReference type="ChEBI" id="CHEBI:29035"/>
    </cofactor>
    <cofactor evidence="14 15">
        <name>Mg(2+)</name>
        <dbReference type="ChEBI" id="CHEBI:18420"/>
    </cofactor>
    <text evidence="14 15">Manganese or magnesium. Binds 1 divalent metal ion per monomer in the absence of substrate. May bind a second metal ion after substrate binding.</text>
</comment>
<proteinExistence type="inferred from homology"/>
<dbReference type="PANTHER" id="PTHR10954">
    <property type="entry name" value="RIBONUCLEASE H2 SUBUNIT A"/>
    <property type="match status" value="1"/>
</dbReference>
<dbReference type="PROSITE" id="PS51975">
    <property type="entry name" value="RNASE_H_2"/>
    <property type="match status" value="1"/>
</dbReference>
<dbReference type="GO" id="GO:0005737">
    <property type="term" value="C:cytoplasm"/>
    <property type="evidence" value="ECO:0007669"/>
    <property type="project" value="UniProtKB-SubCell"/>
</dbReference>
<dbReference type="GO" id="GO:0006298">
    <property type="term" value="P:mismatch repair"/>
    <property type="evidence" value="ECO:0007669"/>
    <property type="project" value="TreeGrafter"/>
</dbReference>
<comment type="subcellular location">
    <subcellularLocation>
        <location evidence="4 14">Cytoplasm</location>
    </subcellularLocation>
</comment>
<evidence type="ECO:0000313" key="18">
    <source>
        <dbReference type="EMBL" id="RST67213.1"/>
    </source>
</evidence>
<keyword evidence="10 14" id="KW-0479">Metal-binding</keyword>
<organism evidence="18 19">
    <name type="scientific">Candidatus Aquarickettsia rohweri</name>
    <dbReference type="NCBI Taxonomy" id="2602574"/>
    <lineage>
        <taxon>Bacteria</taxon>
        <taxon>Pseudomonadati</taxon>
        <taxon>Pseudomonadota</taxon>
        <taxon>Alphaproteobacteria</taxon>
        <taxon>Rickettsiales</taxon>
        <taxon>Candidatus Midichloriaceae</taxon>
        <taxon>Candidatus Aquarickettsia</taxon>
    </lineage>
</organism>
<evidence type="ECO:0000256" key="13">
    <source>
        <dbReference type="ARBA" id="ARBA00023211"/>
    </source>
</evidence>
<evidence type="ECO:0000256" key="15">
    <source>
        <dbReference type="PROSITE-ProRule" id="PRU01319"/>
    </source>
</evidence>
<evidence type="ECO:0000256" key="11">
    <source>
        <dbReference type="ARBA" id="ARBA00022759"/>
    </source>
</evidence>
<reference evidence="19" key="1">
    <citation type="submission" date="2018-11" db="EMBL/GenBank/DDBJ databases">
        <title>Phylogenetic, genomic, and biogeographic characterization of a novel and ubiquitous marine invertebrate-associated Rickettsiales parasite, Candidatus Marinoinvertebrata rohwerii, gen. nov., sp. nov.</title>
        <authorList>
            <person name="Klinges J.G."/>
            <person name="Rosales S.M."/>
            <person name="Mcminds R."/>
            <person name="Shaver E.C."/>
            <person name="Shantz A."/>
            <person name="Peters E.C."/>
            <person name="Burkepile D.E."/>
            <person name="Silliman B.R."/>
            <person name="Vega Thurber R.L."/>
        </authorList>
    </citation>
    <scope>NUCLEOTIDE SEQUENCE [LARGE SCALE GENOMIC DNA]</scope>
    <source>
        <strain evidence="19">a_cerv_44</strain>
    </source>
</reference>
<dbReference type="Proteomes" id="UP000279470">
    <property type="component" value="Unassembled WGS sequence"/>
</dbReference>
<dbReference type="InterPro" id="IPR022898">
    <property type="entry name" value="RNase_HII"/>
</dbReference>
<dbReference type="GO" id="GO:0003723">
    <property type="term" value="F:RNA binding"/>
    <property type="evidence" value="ECO:0007669"/>
    <property type="project" value="UniProtKB-UniRule"/>
</dbReference>
<dbReference type="InterPro" id="IPR001352">
    <property type="entry name" value="RNase_HII/HIII"/>
</dbReference>
<evidence type="ECO:0000256" key="8">
    <source>
        <dbReference type="ARBA" id="ARBA00022490"/>
    </source>
</evidence>
<evidence type="ECO:0000256" key="4">
    <source>
        <dbReference type="ARBA" id="ARBA00004496"/>
    </source>
</evidence>
<dbReference type="EMBL" id="RXFM01000036">
    <property type="protein sequence ID" value="RST67213.1"/>
    <property type="molecule type" value="Genomic_DNA"/>
</dbReference>
<feature type="binding site" evidence="14 15">
    <location>
        <position position="26"/>
    </location>
    <ligand>
        <name>a divalent metal cation</name>
        <dbReference type="ChEBI" id="CHEBI:60240"/>
    </ligand>
</feature>
<keyword evidence="12 14" id="KW-0378">Hydrolase</keyword>
<dbReference type="RefSeq" id="WP_126044715.1">
    <property type="nucleotide sequence ID" value="NZ_RXFM01000036.1"/>
</dbReference>
<evidence type="ECO:0000256" key="16">
    <source>
        <dbReference type="RuleBase" id="RU003515"/>
    </source>
</evidence>
<evidence type="ECO:0000313" key="19">
    <source>
        <dbReference type="Proteomes" id="UP000279470"/>
    </source>
</evidence>
<dbReference type="GO" id="GO:0043137">
    <property type="term" value="P:DNA replication, removal of RNA primer"/>
    <property type="evidence" value="ECO:0007669"/>
    <property type="project" value="TreeGrafter"/>
</dbReference>
<dbReference type="AlphaFoldDB" id="A0A3R9Z8D5"/>
<keyword evidence="9 14" id="KW-0540">Nuclease</keyword>
<evidence type="ECO:0000256" key="3">
    <source>
        <dbReference type="ARBA" id="ARBA00004065"/>
    </source>
</evidence>
<comment type="cofactor">
    <cofactor evidence="2">
        <name>Mg(2+)</name>
        <dbReference type="ChEBI" id="CHEBI:18420"/>
    </cofactor>
</comment>
<dbReference type="PANTHER" id="PTHR10954:SF18">
    <property type="entry name" value="RIBONUCLEASE HII"/>
    <property type="match status" value="1"/>
</dbReference>
<evidence type="ECO:0000256" key="5">
    <source>
        <dbReference type="ARBA" id="ARBA00007383"/>
    </source>
</evidence>
<comment type="similarity">
    <text evidence="5 14 16">Belongs to the RNase HII family.</text>
</comment>
<evidence type="ECO:0000259" key="17">
    <source>
        <dbReference type="PROSITE" id="PS51975"/>
    </source>
</evidence>
<protein>
    <recommendedName>
        <fullName evidence="7 14">Ribonuclease HII</fullName>
        <shortName evidence="14">RNase HII</shortName>
        <ecNumber evidence="6 14">3.1.26.4</ecNumber>
    </recommendedName>
</protein>
<feature type="domain" description="RNase H type-2" evidence="17">
    <location>
        <begin position="19"/>
        <end position="204"/>
    </location>
</feature>